<gene>
    <name evidence="3" type="ORF">SAMN05421677_107148</name>
</gene>
<protein>
    <submittedName>
        <fullName evidence="3">Uncharacterized conserved protein YndB, AHSA1/START domain</fullName>
    </submittedName>
</protein>
<proteinExistence type="inferred from homology"/>
<dbReference type="STRING" id="240303.SAMN05421677_107148"/>
<dbReference type="InterPro" id="IPR013538">
    <property type="entry name" value="ASHA1/2-like_C"/>
</dbReference>
<reference evidence="4" key="1">
    <citation type="submission" date="2016-10" db="EMBL/GenBank/DDBJ databases">
        <authorList>
            <person name="Varghese N."/>
            <person name="Submissions S."/>
        </authorList>
    </citation>
    <scope>NUCLEOTIDE SEQUENCE [LARGE SCALE GENOMIC DNA]</scope>
    <source>
        <strain evidence="4">CGMCC 1.3703</strain>
    </source>
</reference>
<dbReference type="Pfam" id="PF08327">
    <property type="entry name" value="AHSA1"/>
    <property type="match status" value="1"/>
</dbReference>
<dbReference type="OrthoDB" id="118413at2"/>
<dbReference type="InterPro" id="IPR023393">
    <property type="entry name" value="START-like_dom_sf"/>
</dbReference>
<dbReference type="SUPFAM" id="SSF55961">
    <property type="entry name" value="Bet v1-like"/>
    <property type="match status" value="1"/>
</dbReference>
<comment type="similarity">
    <text evidence="1">Belongs to the AHA1 family.</text>
</comment>
<dbReference type="Proteomes" id="UP000198860">
    <property type="component" value="Unassembled WGS sequence"/>
</dbReference>
<feature type="domain" description="Activator of Hsp90 ATPase homologue 1/2-like C-terminal" evidence="2">
    <location>
        <begin position="23"/>
        <end position="167"/>
    </location>
</feature>
<sequence>MSINELKSRVENDRVLVLERNFDAPRDLVFKMFKEPEHLRHWWGPNGWELPVCHVDFRPGGTWHFCMKCMDQGQGEYYGMESWGKVVYKDIIEPEMITYTDYFSDADGNIDETMPSSEITLEFIDMDGMTKLINRTEYESAEALNKVMDMGMLQGITETWNRLEEHLKEVK</sequence>
<evidence type="ECO:0000313" key="3">
    <source>
        <dbReference type="EMBL" id="SDO72622.1"/>
    </source>
</evidence>
<accession>A0A1H0LWN6</accession>
<dbReference type="AlphaFoldDB" id="A0A1H0LWN6"/>
<evidence type="ECO:0000256" key="1">
    <source>
        <dbReference type="ARBA" id="ARBA00006817"/>
    </source>
</evidence>
<organism evidence="3 4">
    <name type="scientific">Halobacillus aidingensis</name>
    <dbReference type="NCBI Taxonomy" id="240303"/>
    <lineage>
        <taxon>Bacteria</taxon>
        <taxon>Bacillati</taxon>
        <taxon>Bacillota</taxon>
        <taxon>Bacilli</taxon>
        <taxon>Bacillales</taxon>
        <taxon>Bacillaceae</taxon>
        <taxon>Halobacillus</taxon>
    </lineage>
</organism>
<evidence type="ECO:0000313" key="4">
    <source>
        <dbReference type="Proteomes" id="UP000198860"/>
    </source>
</evidence>
<keyword evidence="4" id="KW-1185">Reference proteome</keyword>
<evidence type="ECO:0000259" key="2">
    <source>
        <dbReference type="Pfam" id="PF08327"/>
    </source>
</evidence>
<name>A0A1H0LWN6_HALAD</name>
<dbReference type="EMBL" id="FNIZ01000007">
    <property type="protein sequence ID" value="SDO72622.1"/>
    <property type="molecule type" value="Genomic_DNA"/>
</dbReference>
<dbReference type="RefSeq" id="WP_089652207.1">
    <property type="nucleotide sequence ID" value="NZ_FNIZ01000007.1"/>
</dbReference>
<dbReference type="Gene3D" id="3.30.530.20">
    <property type="match status" value="1"/>
</dbReference>